<feature type="region of interest" description="Disordered" evidence="1">
    <location>
        <begin position="216"/>
        <end position="246"/>
    </location>
</feature>
<feature type="compositionally biased region" description="Pro residues" evidence="1">
    <location>
        <begin position="216"/>
        <end position="228"/>
    </location>
</feature>
<evidence type="ECO:0000313" key="4">
    <source>
        <dbReference type="Proteomes" id="UP000652219"/>
    </source>
</evidence>
<accession>A0A8H6JBT7</accession>
<organism evidence="3 4">
    <name type="scientific">Colletotrichum sojae</name>
    <dbReference type="NCBI Taxonomy" id="2175907"/>
    <lineage>
        <taxon>Eukaryota</taxon>
        <taxon>Fungi</taxon>
        <taxon>Dikarya</taxon>
        <taxon>Ascomycota</taxon>
        <taxon>Pezizomycotina</taxon>
        <taxon>Sordariomycetes</taxon>
        <taxon>Hypocreomycetidae</taxon>
        <taxon>Glomerellales</taxon>
        <taxon>Glomerellaceae</taxon>
        <taxon>Colletotrichum</taxon>
        <taxon>Colletotrichum orchidearum species complex</taxon>
    </lineage>
</organism>
<feature type="signal peptide" evidence="2">
    <location>
        <begin position="1"/>
        <end position="17"/>
    </location>
</feature>
<comment type="caution">
    <text evidence="3">The sequence shown here is derived from an EMBL/GenBank/DDBJ whole genome shotgun (WGS) entry which is preliminary data.</text>
</comment>
<feature type="region of interest" description="Disordered" evidence="1">
    <location>
        <begin position="55"/>
        <end position="75"/>
    </location>
</feature>
<gene>
    <name evidence="3" type="ORF">CSOJ01_06755</name>
</gene>
<evidence type="ECO:0000256" key="1">
    <source>
        <dbReference type="SAM" id="MobiDB-lite"/>
    </source>
</evidence>
<keyword evidence="2" id="KW-0732">Signal</keyword>
<reference evidence="3 4" key="1">
    <citation type="journal article" date="2020" name="Phytopathology">
        <title>Genome Sequence Resources of Colletotrichum truncatum, C. plurivorum, C. musicola, and C. sojae: Four Species Pathogenic to Soybean (Glycine max).</title>
        <authorList>
            <person name="Rogerio F."/>
            <person name="Boufleur T.R."/>
            <person name="Ciampi-Guillardi M."/>
            <person name="Sukno S.A."/>
            <person name="Thon M.R."/>
            <person name="Massola Junior N.S."/>
            <person name="Baroncelli R."/>
        </authorList>
    </citation>
    <scope>NUCLEOTIDE SEQUENCE [LARGE SCALE GENOMIC DNA]</scope>
    <source>
        <strain evidence="3 4">LFN0009</strain>
    </source>
</reference>
<proteinExistence type="predicted"/>
<evidence type="ECO:0000256" key="2">
    <source>
        <dbReference type="SAM" id="SignalP"/>
    </source>
</evidence>
<dbReference type="Proteomes" id="UP000652219">
    <property type="component" value="Unassembled WGS sequence"/>
</dbReference>
<evidence type="ECO:0000313" key="3">
    <source>
        <dbReference type="EMBL" id="KAF6809700.1"/>
    </source>
</evidence>
<sequence length="246" mass="25541">MLTFKLALLGFAALSTAAPQFGIGDGSVIIVPGNGSPTIPGNPTPGNPILLPPISSPIVRPGKRQEQNPSPTRRDDNLEALKETYLALLKPYTTGTKPSVGTYMVLLHLADILAGKGVQVDTIVLGPATTTFGPSTKHRRQIFEIGGCKESDVIGLRATLTSLLLIYGNKPPFEIWNLEQAIIAALKACGEDVIGGPIVPDKPIPGGPIIPDVPVPGGPIFPDKPVPGGPIVTQSPVPGGPIKPSD</sequence>
<dbReference type="EMBL" id="WIGN01000097">
    <property type="protein sequence ID" value="KAF6809700.1"/>
    <property type="molecule type" value="Genomic_DNA"/>
</dbReference>
<keyword evidence="4" id="KW-1185">Reference proteome</keyword>
<feature type="chain" id="PRO_5034817682" evidence="2">
    <location>
        <begin position="18"/>
        <end position="246"/>
    </location>
</feature>
<name>A0A8H6JBT7_9PEZI</name>
<protein>
    <submittedName>
        <fullName evidence="3">Uncharacterized protein</fullName>
    </submittedName>
</protein>
<dbReference type="AlphaFoldDB" id="A0A8H6JBT7"/>